<keyword evidence="10" id="KW-1185">Reference proteome</keyword>
<dbReference type="AlphaFoldDB" id="A0A6A4EUH4"/>
<evidence type="ECO:0000313" key="10">
    <source>
        <dbReference type="Proteomes" id="UP000434957"/>
    </source>
</evidence>
<dbReference type="Pfam" id="PF00856">
    <property type="entry name" value="SET"/>
    <property type="match status" value="1"/>
</dbReference>
<gene>
    <name evidence="9" type="ORF">PR003_g16721</name>
</gene>
<keyword evidence="3" id="KW-0158">Chromosome</keyword>
<keyword evidence="6" id="KW-0949">S-adenosyl-L-methionine</keyword>
<dbReference type="PANTHER" id="PTHR22884">
    <property type="entry name" value="SET DOMAIN PROTEINS"/>
    <property type="match status" value="1"/>
</dbReference>
<evidence type="ECO:0000256" key="4">
    <source>
        <dbReference type="ARBA" id="ARBA00022603"/>
    </source>
</evidence>
<comment type="caution">
    <text evidence="9">The sequence shown here is derived from an EMBL/GenBank/DDBJ whole genome shotgun (WGS) entry which is preliminary data.</text>
</comment>
<evidence type="ECO:0000313" key="9">
    <source>
        <dbReference type="EMBL" id="KAE9324479.1"/>
    </source>
</evidence>
<organism evidence="9 10">
    <name type="scientific">Phytophthora rubi</name>
    <dbReference type="NCBI Taxonomy" id="129364"/>
    <lineage>
        <taxon>Eukaryota</taxon>
        <taxon>Sar</taxon>
        <taxon>Stramenopiles</taxon>
        <taxon>Oomycota</taxon>
        <taxon>Peronosporomycetes</taxon>
        <taxon>Peronosporales</taxon>
        <taxon>Peronosporaceae</taxon>
        <taxon>Phytophthora</taxon>
    </lineage>
</organism>
<keyword evidence="4" id="KW-0489">Methyltransferase</keyword>
<evidence type="ECO:0000256" key="6">
    <source>
        <dbReference type="ARBA" id="ARBA00022691"/>
    </source>
</evidence>
<dbReference type="Proteomes" id="UP000434957">
    <property type="component" value="Unassembled WGS sequence"/>
</dbReference>
<dbReference type="InterPro" id="IPR001214">
    <property type="entry name" value="SET_dom"/>
</dbReference>
<keyword evidence="5" id="KW-0808">Transferase</keyword>
<protein>
    <recommendedName>
        <fullName evidence="8">SET domain-containing protein</fullName>
    </recommendedName>
</protein>
<comment type="subcellular location">
    <subcellularLocation>
        <location evidence="2">Chromosome</location>
    </subcellularLocation>
    <subcellularLocation>
        <location evidence="1">Nucleus</location>
    </subcellularLocation>
</comment>
<evidence type="ECO:0000256" key="1">
    <source>
        <dbReference type="ARBA" id="ARBA00004123"/>
    </source>
</evidence>
<dbReference type="GO" id="GO:0032259">
    <property type="term" value="P:methylation"/>
    <property type="evidence" value="ECO:0007669"/>
    <property type="project" value="UniProtKB-KW"/>
</dbReference>
<name>A0A6A4EUH4_9STRA</name>
<evidence type="ECO:0000256" key="2">
    <source>
        <dbReference type="ARBA" id="ARBA00004286"/>
    </source>
</evidence>
<dbReference type="InterPro" id="IPR050777">
    <property type="entry name" value="SET2_Histone-Lys_MeTrsfase"/>
</dbReference>
<dbReference type="SUPFAM" id="SSF82199">
    <property type="entry name" value="SET domain"/>
    <property type="match status" value="1"/>
</dbReference>
<dbReference type="GO" id="GO:0005694">
    <property type="term" value="C:chromosome"/>
    <property type="evidence" value="ECO:0007669"/>
    <property type="project" value="UniProtKB-SubCell"/>
</dbReference>
<dbReference type="GO" id="GO:0005634">
    <property type="term" value="C:nucleus"/>
    <property type="evidence" value="ECO:0007669"/>
    <property type="project" value="UniProtKB-SubCell"/>
</dbReference>
<dbReference type="GO" id="GO:0008168">
    <property type="term" value="F:methyltransferase activity"/>
    <property type="evidence" value="ECO:0007669"/>
    <property type="project" value="UniProtKB-KW"/>
</dbReference>
<evidence type="ECO:0000256" key="3">
    <source>
        <dbReference type="ARBA" id="ARBA00022454"/>
    </source>
</evidence>
<sequence length="83" mass="9295">MDVFIDALACGNESRFLNNSCHPNCEMYKWGWINTTRLGIFASREIPALQELTFDYHGHTNVLFICTSFGGCAKGSSVVLWST</sequence>
<dbReference type="PROSITE" id="PS50280">
    <property type="entry name" value="SET"/>
    <property type="match status" value="1"/>
</dbReference>
<reference evidence="9 10" key="1">
    <citation type="submission" date="2018-08" db="EMBL/GenBank/DDBJ databases">
        <title>Genomic investigation of the strawberry pathogen Phytophthora fragariae indicates pathogenicity is determined by transcriptional variation in three key races.</title>
        <authorList>
            <person name="Adams T.M."/>
            <person name="Armitage A.D."/>
            <person name="Sobczyk M.K."/>
            <person name="Bates H.J."/>
            <person name="Dunwell J.M."/>
            <person name="Nellist C.F."/>
            <person name="Harrison R.J."/>
        </authorList>
    </citation>
    <scope>NUCLEOTIDE SEQUENCE [LARGE SCALE GENOMIC DNA]</scope>
    <source>
        <strain evidence="9 10">SCRP333</strain>
    </source>
</reference>
<dbReference type="InterPro" id="IPR046341">
    <property type="entry name" value="SET_dom_sf"/>
</dbReference>
<feature type="domain" description="SET" evidence="8">
    <location>
        <begin position="1"/>
        <end position="57"/>
    </location>
</feature>
<evidence type="ECO:0000256" key="7">
    <source>
        <dbReference type="ARBA" id="ARBA00023242"/>
    </source>
</evidence>
<keyword evidence="7" id="KW-0539">Nucleus</keyword>
<dbReference type="Gene3D" id="2.170.270.10">
    <property type="entry name" value="SET domain"/>
    <property type="match status" value="1"/>
</dbReference>
<dbReference type="EMBL" id="QXFT01001238">
    <property type="protein sequence ID" value="KAE9324479.1"/>
    <property type="molecule type" value="Genomic_DNA"/>
</dbReference>
<accession>A0A6A4EUH4</accession>
<evidence type="ECO:0000256" key="5">
    <source>
        <dbReference type="ARBA" id="ARBA00022679"/>
    </source>
</evidence>
<proteinExistence type="predicted"/>
<evidence type="ECO:0000259" key="8">
    <source>
        <dbReference type="PROSITE" id="PS50280"/>
    </source>
</evidence>